<dbReference type="GO" id="GO:0016020">
    <property type="term" value="C:membrane"/>
    <property type="evidence" value="ECO:0007669"/>
    <property type="project" value="GOC"/>
</dbReference>
<keyword evidence="2" id="KW-0328">Glycosyltransferase</keyword>
<dbReference type="InterPro" id="IPR039528">
    <property type="entry name" value="DPM1-like"/>
</dbReference>
<comment type="caution">
    <text evidence="5">The sequence shown here is derived from an EMBL/GenBank/DDBJ whole genome shotgun (WGS) entry which is preliminary data.</text>
</comment>
<evidence type="ECO:0000313" key="6">
    <source>
        <dbReference type="Proteomes" id="UP000598971"/>
    </source>
</evidence>
<dbReference type="SUPFAM" id="SSF53448">
    <property type="entry name" value="Nucleotide-diphospho-sugar transferases"/>
    <property type="match status" value="1"/>
</dbReference>
<evidence type="ECO:0000259" key="4">
    <source>
        <dbReference type="Pfam" id="PF00535"/>
    </source>
</evidence>
<dbReference type="AlphaFoldDB" id="A0A8J8FAQ9"/>
<keyword evidence="6" id="KW-1185">Reference proteome</keyword>
<dbReference type="Proteomes" id="UP000598971">
    <property type="component" value="Unassembled WGS sequence"/>
</dbReference>
<dbReference type="InterPro" id="IPR001173">
    <property type="entry name" value="Glyco_trans_2-like"/>
</dbReference>
<evidence type="ECO:0000256" key="1">
    <source>
        <dbReference type="ARBA" id="ARBA00006739"/>
    </source>
</evidence>
<sequence length="264" mass="29995">MEKLVIIPTYNEKENIAEIIKAVFDLQQGYHILVIDDNSPDGTAAIVKSLFPTYKNQLFLEERQGKHGLGTAYIHGFKWAITNAYDFIFEMDADFSHNPQDLERLYNACKYDGADVAVGSRYVPGGQIENWPLDRHIYSKGGALYTRIITGMKVKDPTAGFLCYKRATLENINLDAIKFVGYAFQIEMKFAAWKLGFIIKEVPIVFKDRKVGVSKMSKGILKEGVLGVLKIQWNSWFKDYHQTVRIKNPATSTFFTSDVAAEQK</sequence>
<accession>A0A8J8FAQ9</accession>
<proteinExistence type="inferred from homology"/>
<gene>
    <name evidence="5" type="ORF">GD597_03395</name>
</gene>
<dbReference type="CDD" id="cd06442">
    <property type="entry name" value="DPM1_like"/>
    <property type="match status" value="1"/>
</dbReference>
<dbReference type="EMBL" id="WHPF01000002">
    <property type="protein sequence ID" value="NNV54491.1"/>
    <property type="molecule type" value="Genomic_DNA"/>
</dbReference>
<reference evidence="5" key="1">
    <citation type="submission" date="2019-10" db="EMBL/GenBank/DDBJ databases">
        <title>Draft genome sequence of Panacibacter sp. KCS-6.</title>
        <authorList>
            <person name="Yim K.J."/>
        </authorList>
    </citation>
    <scope>NUCLEOTIDE SEQUENCE</scope>
    <source>
        <strain evidence="5">KCS-6</strain>
    </source>
</reference>
<dbReference type="Pfam" id="PF00535">
    <property type="entry name" value="Glycos_transf_2"/>
    <property type="match status" value="1"/>
</dbReference>
<dbReference type="RefSeq" id="WP_171606409.1">
    <property type="nucleotide sequence ID" value="NZ_WHPF01000002.1"/>
</dbReference>
<name>A0A8J8FAQ9_9BACT</name>
<dbReference type="GO" id="GO:0009247">
    <property type="term" value="P:glycolipid biosynthetic process"/>
    <property type="evidence" value="ECO:0007669"/>
    <property type="project" value="TreeGrafter"/>
</dbReference>
<dbReference type="PANTHER" id="PTHR43398:SF1">
    <property type="entry name" value="DOLICHOL-PHOSPHATE MANNOSYLTRANSFERASE SUBUNIT 1"/>
    <property type="match status" value="1"/>
</dbReference>
<dbReference type="GO" id="GO:0004582">
    <property type="term" value="F:dolichyl-phosphate beta-D-mannosyltransferase activity"/>
    <property type="evidence" value="ECO:0007669"/>
    <property type="project" value="InterPro"/>
</dbReference>
<feature type="domain" description="Glycosyltransferase 2-like" evidence="4">
    <location>
        <begin position="5"/>
        <end position="169"/>
    </location>
</feature>
<organism evidence="5 6">
    <name type="scientific">Limnovirga soli</name>
    <dbReference type="NCBI Taxonomy" id="2656915"/>
    <lineage>
        <taxon>Bacteria</taxon>
        <taxon>Pseudomonadati</taxon>
        <taxon>Bacteroidota</taxon>
        <taxon>Chitinophagia</taxon>
        <taxon>Chitinophagales</taxon>
        <taxon>Chitinophagaceae</taxon>
        <taxon>Limnovirga</taxon>
    </lineage>
</organism>
<dbReference type="InterPro" id="IPR029044">
    <property type="entry name" value="Nucleotide-diphossugar_trans"/>
</dbReference>
<protein>
    <submittedName>
        <fullName evidence="5">Glycosyltransferase</fullName>
    </submittedName>
</protein>
<dbReference type="Gene3D" id="3.90.550.10">
    <property type="entry name" value="Spore Coat Polysaccharide Biosynthesis Protein SpsA, Chain A"/>
    <property type="match status" value="1"/>
</dbReference>
<dbReference type="FunFam" id="3.90.550.10:FF:000122">
    <property type="entry name" value="Dolichol-phosphate mannosyltransferase subunit 1"/>
    <property type="match status" value="1"/>
</dbReference>
<keyword evidence="3" id="KW-0808">Transferase</keyword>
<evidence type="ECO:0000313" key="5">
    <source>
        <dbReference type="EMBL" id="NNV54491.1"/>
    </source>
</evidence>
<dbReference type="PANTHER" id="PTHR43398">
    <property type="entry name" value="DOLICHOL-PHOSPHATE MANNOSYLTRANSFERASE SUBUNIT 1"/>
    <property type="match status" value="1"/>
</dbReference>
<comment type="similarity">
    <text evidence="1">Belongs to the glycosyltransferase 2 family.</text>
</comment>
<evidence type="ECO:0000256" key="3">
    <source>
        <dbReference type="ARBA" id="ARBA00022679"/>
    </source>
</evidence>
<evidence type="ECO:0000256" key="2">
    <source>
        <dbReference type="ARBA" id="ARBA00022676"/>
    </source>
</evidence>